<dbReference type="AlphaFoldDB" id="A0A1V4HZX8"/>
<reference evidence="2 3" key="1">
    <citation type="submission" date="2017-02" db="EMBL/GenBank/DDBJ databases">
        <title>Genome sequence of the nitrite-oxidizing bacterium Nitrobacter vulgaris strain Ab1.</title>
        <authorList>
            <person name="Mellbye B.L."/>
            <person name="Davis E.W."/>
            <person name="Spieck E."/>
            <person name="Chang J.H."/>
            <person name="Bottomley P.J."/>
            <person name="Sayavedra-Soto L.A."/>
        </authorList>
    </citation>
    <scope>NUCLEOTIDE SEQUENCE [LARGE SCALE GENOMIC DNA]</scope>
    <source>
        <strain evidence="2 3">Ab1</strain>
    </source>
</reference>
<name>A0A1V4HZX8_NITVU</name>
<dbReference type="RefSeq" id="WP_079446233.1">
    <property type="nucleotide sequence ID" value="NZ_JAVDPZ010000017.1"/>
</dbReference>
<evidence type="ECO:0000256" key="1">
    <source>
        <dbReference type="SAM" id="Phobius"/>
    </source>
</evidence>
<accession>A0A1V4HZX8</accession>
<keyword evidence="3" id="KW-1185">Reference proteome</keyword>
<dbReference type="STRING" id="29421.B2M20_06375"/>
<organism evidence="2 3">
    <name type="scientific">Nitrobacter vulgaris</name>
    <dbReference type="NCBI Taxonomy" id="29421"/>
    <lineage>
        <taxon>Bacteria</taxon>
        <taxon>Pseudomonadati</taxon>
        <taxon>Pseudomonadota</taxon>
        <taxon>Alphaproteobacteria</taxon>
        <taxon>Hyphomicrobiales</taxon>
        <taxon>Nitrobacteraceae</taxon>
        <taxon>Nitrobacter</taxon>
    </lineage>
</organism>
<sequence length="98" mass="10994">MLSQIVGPVDFNSAAVLCVAFICLSAVASLAVTRRSRLALDQELELAKIRLRNEDEASKRQTDAKRDYELARMASEREIEFKRIDTNLITSHARVASE</sequence>
<dbReference type="OrthoDB" id="9842545at2"/>
<keyword evidence="1" id="KW-1133">Transmembrane helix</keyword>
<keyword evidence="1" id="KW-0472">Membrane</keyword>
<keyword evidence="1" id="KW-0812">Transmembrane</keyword>
<dbReference type="Proteomes" id="UP000189940">
    <property type="component" value="Unassembled WGS sequence"/>
</dbReference>
<comment type="caution">
    <text evidence="2">The sequence shown here is derived from an EMBL/GenBank/DDBJ whole genome shotgun (WGS) entry which is preliminary data.</text>
</comment>
<protein>
    <submittedName>
        <fullName evidence="2">Uncharacterized protein</fullName>
    </submittedName>
</protein>
<evidence type="ECO:0000313" key="2">
    <source>
        <dbReference type="EMBL" id="OPH83536.1"/>
    </source>
</evidence>
<feature type="transmembrane region" description="Helical" evidence="1">
    <location>
        <begin position="12"/>
        <end position="32"/>
    </location>
</feature>
<evidence type="ECO:0000313" key="3">
    <source>
        <dbReference type="Proteomes" id="UP000189940"/>
    </source>
</evidence>
<proteinExistence type="predicted"/>
<dbReference type="EMBL" id="MWPQ01000026">
    <property type="protein sequence ID" value="OPH83536.1"/>
    <property type="molecule type" value="Genomic_DNA"/>
</dbReference>
<gene>
    <name evidence="2" type="ORF">B2M20_06375</name>
</gene>